<feature type="transmembrane region" description="Helical" evidence="1">
    <location>
        <begin position="21"/>
        <end position="38"/>
    </location>
</feature>
<accession>G5IF80</accession>
<evidence type="ECO:0000313" key="3">
    <source>
        <dbReference type="Proteomes" id="UP000005384"/>
    </source>
</evidence>
<keyword evidence="1" id="KW-0812">Transmembrane</keyword>
<keyword evidence="3" id="KW-1185">Reference proteome</keyword>
<dbReference type="RefSeq" id="WP_006780137.1">
    <property type="nucleotide sequence ID" value="NZ_CP040506.1"/>
</dbReference>
<evidence type="ECO:0000313" key="2">
    <source>
        <dbReference type="EMBL" id="EHI59826.1"/>
    </source>
</evidence>
<reference evidence="2 3" key="1">
    <citation type="submission" date="2011-08" db="EMBL/GenBank/DDBJ databases">
        <title>The Genome Sequence of Clostridium hathewayi WAL-18680.</title>
        <authorList>
            <consortium name="The Broad Institute Genome Sequencing Platform"/>
            <person name="Earl A."/>
            <person name="Ward D."/>
            <person name="Feldgarden M."/>
            <person name="Gevers D."/>
            <person name="Finegold S.M."/>
            <person name="Summanen P.H."/>
            <person name="Molitoris D.R."/>
            <person name="Song M."/>
            <person name="Daigneault M."/>
            <person name="Allen-Vercoe E."/>
            <person name="Young S.K."/>
            <person name="Zeng Q."/>
            <person name="Gargeya S."/>
            <person name="Fitzgerald M."/>
            <person name="Haas B."/>
            <person name="Abouelleil A."/>
            <person name="Alvarado L."/>
            <person name="Arachchi H.M."/>
            <person name="Berlin A."/>
            <person name="Brown A."/>
            <person name="Chapman S.B."/>
            <person name="Chen Z."/>
            <person name="Dunbar C."/>
            <person name="Freedman E."/>
            <person name="Gearin G."/>
            <person name="Gellesch M."/>
            <person name="Goldberg J."/>
            <person name="Griggs A."/>
            <person name="Gujja S."/>
            <person name="Heiman D."/>
            <person name="Howarth C."/>
            <person name="Larson L."/>
            <person name="Lui A."/>
            <person name="MacDonald P.J.P."/>
            <person name="Montmayeur A."/>
            <person name="Murphy C."/>
            <person name="Neiman D."/>
            <person name="Pearson M."/>
            <person name="Priest M."/>
            <person name="Roberts A."/>
            <person name="Saif S."/>
            <person name="Shea T."/>
            <person name="Shenoy N."/>
            <person name="Sisk P."/>
            <person name="Stolte C."/>
            <person name="Sykes S."/>
            <person name="Wortman J."/>
            <person name="Nusbaum C."/>
            <person name="Birren B."/>
        </authorList>
    </citation>
    <scope>NUCLEOTIDE SEQUENCE [LARGE SCALE GENOMIC DNA]</scope>
    <source>
        <strain evidence="2 3">WAL-18680</strain>
    </source>
</reference>
<gene>
    <name evidence="2" type="ORF">HMPREF9473_02157</name>
</gene>
<sequence length="242" mass="27614">MELGYLERESERTNLAVRKRLTRGGLAAVCILAVLYFLLKDSLDFNDPSSREILIYLGIFVVVMAAAIVVGLFRARGASGNGQNLILPFEENTKEAVAKIINQEVADGKLQVEEYIDSFAEGKMPHGEKIALTPSYLLLCGEKNKITAIPRSKIYWICAQVGHKGGSYRVRMLVFTEKKIFNMVGVDIEHVEKIADKIYQYIPNVFSDYDTFTLSYELEELFADNREEFLRFYEQECEKKRV</sequence>
<keyword evidence="1" id="KW-0472">Membrane</keyword>
<keyword evidence="1" id="KW-1133">Transmembrane helix</keyword>
<dbReference type="PATRIC" id="fig|742737.3.peg.2182"/>
<dbReference type="Proteomes" id="UP000005384">
    <property type="component" value="Unassembled WGS sequence"/>
</dbReference>
<feature type="transmembrane region" description="Helical" evidence="1">
    <location>
        <begin position="53"/>
        <end position="73"/>
    </location>
</feature>
<dbReference type="OrthoDB" id="1936351at2"/>
<dbReference type="EMBL" id="ADLN01000044">
    <property type="protein sequence ID" value="EHI59826.1"/>
    <property type="molecule type" value="Genomic_DNA"/>
</dbReference>
<evidence type="ECO:0000256" key="1">
    <source>
        <dbReference type="SAM" id="Phobius"/>
    </source>
</evidence>
<dbReference type="HOGENOM" id="CLU_1127864_0_0_9"/>
<comment type="caution">
    <text evidence="2">The sequence shown here is derived from an EMBL/GenBank/DDBJ whole genome shotgun (WGS) entry which is preliminary data.</text>
</comment>
<dbReference type="AlphaFoldDB" id="G5IF80"/>
<protein>
    <submittedName>
        <fullName evidence="2">Uncharacterized protein</fullName>
    </submittedName>
</protein>
<proteinExistence type="predicted"/>
<organism evidence="2 3">
    <name type="scientific">Hungatella hathewayi WAL-18680</name>
    <dbReference type="NCBI Taxonomy" id="742737"/>
    <lineage>
        <taxon>Bacteria</taxon>
        <taxon>Bacillati</taxon>
        <taxon>Bacillota</taxon>
        <taxon>Clostridia</taxon>
        <taxon>Lachnospirales</taxon>
        <taxon>Lachnospiraceae</taxon>
        <taxon>Hungatella</taxon>
    </lineage>
</organism>
<name>G5IF80_9FIRM</name>